<protein>
    <submittedName>
        <fullName evidence="3">Uncharacterized protein</fullName>
    </submittedName>
</protein>
<evidence type="ECO:0000313" key="4">
    <source>
        <dbReference type="Proteomes" id="UP000019335"/>
    </source>
</evidence>
<evidence type="ECO:0000256" key="1">
    <source>
        <dbReference type="SAM" id="Coils"/>
    </source>
</evidence>
<comment type="caution">
    <text evidence="3">The sequence shown here is derived from an EMBL/GenBank/DDBJ whole genome shotgun (WGS) entry which is preliminary data.</text>
</comment>
<accession>W7U3T0</accession>
<dbReference type="EMBL" id="AZIL01000430">
    <property type="protein sequence ID" value="EWM27581.1"/>
    <property type="molecule type" value="Genomic_DNA"/>
</dbReference>
<name>W7U3T0_9STRA</name>
<evidence type="ECO:0000256" key="2">
    <source>
        <dbReference type="SAM" id="MobiDB-lite"/>
    </source>
</evidence>
<dbReference type="Proteomes" id="UP000019335">
    <property type="component" value="Chromosome 6"/>
</dbReference>
<reference evidence="3 4" key="1">
    <citation type="journal article" date="2014" name="Mol. Plant">
        <title>Chromosome Scale Genome Assembly and Transcriptome Profiling of Nannochloropsis gaditana in Nitrogen Depletion.</title>
        <authorList>
            <person name="Corteggiani Carpinelli E."/>
            <person name="Telatin A."/>
            <person name="Vitulo N."/>
            <person name="Forcato C."/>
            <person name="D'Angelo M."/>
            <person name="Schiavon R."/>
            <person name="Vezzi A."/>
            <person name="Giacometti G.M."/>
            <person name="Morosinotto T."/>
            <person name="Valle G."/>
        </authorList>
    </citation>
    <scope>NUCLEOTIDE SEQUENCE [LARGE SCALE GENOMIC DNA]</scope>
    <source>
        <strain evidence="3 4">B-31</strain>
    </source>
</reference>
<feature type="compositionally biased region" description="Acidic residues" evidence="2">
    <location>
        <begin position="290"/>
        <end position="299"/>
    </location>
</feature>
<feature type="region of interest" description="Disordered" evidence="2">
    <location>
        <begin position="273"/>
        <end position="306"/>
    </location>
</feature>
<sequence length="321" mass="35563">MPYLKSNWSSMPPLEEFGRFAFGEIFTIPEMTLTQTDPTARACYLHVALEHQARVQELDLICAAPTIVVNLMRGKSTTGMSYTYLTTLKGQTSEEYPGLFAFRIDASLLSHVEVWQLQIKFLFPRVGEKSLLIKKVSVIVEDQAKKRGELNMKAETGAGKRGVLDRTNSTAIQNYNPQQQRQYYPPPVPPQPFNAESAVMVGLVVVDQVLGVMTKEIQDNLESTCRGVEKRLLADLKRLEGKMRRIEEVYDDIAADIRLTSLQSALEEARMAQGLAANDPEKKSATDADGGNEDQEEGDPGGVWGTGALQQDIYYGIGVGV</sequence>
<evidence type="ECO:0000313" key="3">
    <source>
        <dbReference type="EMBL" id="EWM27581.1"/>
    </source>
</evidence>
<keyword evidence="4" id="KW-1185">Reference proteome</keyword>
<dbReference type="AlphaFoldDB" id="W7U3T0"/>
<feature type="coiled-coil region" evidence="1">
    <location>
        <begin position="229"/>
        <end position="256"/>
    </location>
</feature>
<organism evidence="3 4">
    <name type="scientific">Nannochloropsis gaditana</name>
    <dbReference type="NCBI Taxonomy" id="72520"/>
    <lineage>
        <taxon>Eukaryota</taxon>
        <taxon>Sar</taxon>
        <taxon>Stramenopiles</taxon>
        <taxon>Ochrophyta</taxon>
        <taxon>Eustigmatophyceae</taxon>
        <taxon>Eustigmatales</taxon>
        <taxon>Monodopsidaceae</taxon>
        <taxon>Nannochloropsis</taxon>
    </lineage>
</organism>
<keyword evidence="1" id="KW-0175">Coiled coil</keyword>
<gene>
    <name evidence="3" type="ORF">Naga_100015g23</name>
</gene>
<proteinExistence type="predicted"/>
<dbReference type="OrthoDB" id="10311065at2759"/>